<dbReference type="EMBL" id="BAAAIZ010000090">
    <property type="protein sequence ID" value="GAA1431919.1"/>
    <property type="molecule type" value="Genomic_DNA"/>
</dbReference>
<evidence type="ECO:0000313" key="2">
    <source>
        <dbReference type="Proteomes" id="UP001500973"/>
    </source>
</evidence>
<proteinExistence type="predicted"/>
<sequence>MAWSAPMTAVANSTFTAAQFNQYVRDNLNETAPAKATGASSYFAGSGVNEIAERRAASAADFDAGTTASTSFTDLTGVAVGPQVTVETGTAAFVIVRCSAENSGAGSVRMGYEISGATSVSPADNRTVSIFGVAGVNLGASDVSLWTSLNPGTNTFTAKYRVSSGTGTFSSRRIMVMPF</sequence>
<dbReference type="RefSeq" id="WP_344015587.1">
    <property type="nucleotide sequence ID" value="NZ_BAAAIZ010000090.1"/>
</dbReference>
<dbReference type="Proteomes" id="UP001500973">
    <property type="component" value="Unassembled WGS sequence"/>
</dbReference>
<reference evidence="1 2" key="1">
    <citation type="journal article" date="2019" name="Int. J. Syst. Evol. Microbiol.">
        <title>The Global Catalogue of Microorganisms (GCM) 10K type strain sequencing project: providing services to taxonomists for standard genome sequencing and annotation.</title>
        <authorList>
            <consortium name="The Broad Institute Genomics Platform"/>
            <consortium name="The Broad Institute Genome Sequencing Center for Infectious Disease"/>
            <person name="Wu L."/>
            <person name="Ma J."/>
        </authorList>
    </citation>
    <scope>NUCLEOTIDE SEQUENCE [LARGE SCALE GENOMIC DNA]</scope>
    <source>
        <strain evidence="1 2">JCM 11756</strain>
    </source>
</reference>
<keyword evidence="2" id="KW-1185">Reference proteome</keyword>
<evidence type="ECO:0000313" key="1">
    <source>
        <dbReference type="EMBL" id="GAA1431919.1"/>
    </source>
</evidence>
<name>A0ABN1Z4U7_9ACTN</name>
<organism evidence="1 2">
    <name type="scientific">Streptomyces thermospinosisporus</name>
    <dbReference type="NCBI Taxonomy" id="161482"/>
    <lineage>
        <taxon>Bacteria</taxon>
        <taxon>Bacillati</taxon>
        <taxon>Actinomycetota</taxon>
        <taxon>Actinomycetes</taxon>
        <taxon>Kitasatosporales</taxon>
        <taxon>Streptomycetaceae</taxon>
        <taxon>Streptomyces</taxon>
    </lineage>
</organism>
<accession>A0ABN1Z4U7</accession>
<comment type="caution">
    <text evidence="1">The sequence shown here is derived from an EMBL/GenBank/DDBJ whole genome shotgun (WGS) entry which is preliminary data.</text>
</comment>
<protein>
    <submittedName>
        <fullName evidence="1">Uncharacterized protein</fullName>
    </submittedName>
</protein>
<gene>
    <name evidence="1" type="ORF">GCM10009601_51940</name>
</gene>